<comment type="caution">
    <text evidence="1">The sequence shown here is derived from an EMBL/GenBank/DDBJ whole genome shotgun (WGS) entry which is preliminary data.</text>
</comment>
<evidence type="ECO:0000313" key="1">
    <source>
        <dbReference type="EMBL" id="CAF1642667.1"/>
    </source>
</evidence>
<dbReference type="Proteomes" id="UP000681722">
    <property type="component" value="Unassembled WGS sequence"/>
</dbReference>
<sequence length="71" mass="8041">LVNGTDIRELNLQWFRSQIGLISQEPVLFDLSIRENIAYGDHSHEVSLHEIITAATKANIHSFIETLPQVT</sequence>
<dbReference type="PANTHER" id="PTHR24221">
    <property type="entry name" value="ATP-BINDING CASSETTE SUB-FAMILY B"/>
    <property type="match status" value="1"/>
</dbReference>
<protein>
    <recommendedName>
        <fullName evidence="4">p-glycoprotein</fullName>
    </recommendedName>
</protein>
<dbReference type="Proteomes" id="UP000663829">
    <property type="component" value="Unassembled WGS sequence"/>
</dbReference>
<accession>A0A816DXK3</accession>
<dbReference type="EMBL" id="CAJNOQ010047949">
    <property type="protein sequence ID" value="CAF1642667.1"/>
    <property type="molecule type" value="Genomic_DNA"/>
</dbReference>
<dbReference type="GO" id="GO:0016324">
    <property type="term" value="C:apical plasma membrane"/>
    <property type="evidence" value="ECO:0007669"/>
    <property type="project" value="TreeGrafter"/>
</dbReference>
<evidence type="ECO:0008006" key="4">
    <source>
        <dbReference type="Google" id="ProtNLM"/>
    </source>
</evidence>
<dbReference type="Gene3D" id="3.40.50.300">
    <property type="entry name" value="P-loop containing nucleotide triphosphate hydrolases"/>
    <property type="match status" value="1"/>
</dbReference>
<proteinExistence type="predicted"/>
<keyword evidence="3" id="KW-1185">Reference proteome</keyword>
<evidence type="ECO:0000313" key="3">
    <source>
        <dbReference type="Proteomes" id="UP000663829"/>
    </source>
</evidence>
<dbReference type="AlphaFoldDB" id="A0A816DXK3"/>
<dbReference type="GO" id="GO:0042626">
    <property type="term" value="F:ATPase-coupled transmembrane transporter activity"/>
    <property type="evidence" value="ECO:0007669"/>
    <property type="project" value="TreeGrafter"/>
</dbReference>
<name>A0A816DXK3_9BILA</name>
<evidence type="ECO:0000313" key="2">
    <source>
        <dbReference type="EMBL" id="CAF4556692.1"/>
    </source>
</evidence>
<dbReference type="InterPro" id="IPR039421">
    <property type="entry name" value="Type_1_exporter"/>
</dbReference>
<dbReference type="EMBL" id="CAJOBC010117057">
    <property type="protein sequence ID" value="CAF4556692.1"/>
    <property type="molecule type" value="Genomic_DNA"/>
</dbReference>
<dbReference type="OrthoDB" id="6500128at2759"/>
<feature type="non-terminal residue" evidence="1">
    <location>
        <position position="1"/>
    </location>
</feature>
<organism evidence="1 3">
    <name type="scientific">Didymodactylos carnosus</name>
    <dbReference type="NCBI Taxonomy" id="1234261"/>
    <lineage>
        <taxon>Eukaryota</taxon>
        <taxon>Metazoa</taxon>
        <taxon>Spiralia</taxon>
        <taxon>Gnathifera</taxon>
        <taxon>Rotifera</taxon>
        <taxon>Eurotatoria</taxon>
        <taxon>Bdelloidea</taxon>
        <taxon>Philodinida</taxon>
        <taxon>Philodinidae</taxon>
        <taxon>Didymodactylos</taxon>
    </lineage>
</organism>
<reference evidence="1" key="1">
    <citation type="submission" date="2021-02" db="EMBL/GenBank/DDBJ databases">
        <authorList>
            <person name="Nowell W R."/>
        </authorList>
    </citation>
    <scope>NUCLEOTIDE SEQUENCE</scope>
</reference>
<gene>
    <name evidence="1" type="ORF">GPM918_LOCUS45032</name>
    <name evidence="2" type="ORF">SRO942_LOCUS47210</name>
</gene>
<dbReference type="PANTHER" id="PTHR24221:SF636">
    <property type="entry name" value="BILE SALT EXPORT PUMP"/>
    <property type="match status" value="1"/>
</dbReference>
<dbReference type="InterPro" id="IPR027417">
    <property type="entry name" value="P-loop_NTPase"/>
</dbReference>
<dbReference type="SUPFAM" id="SSF52540">
    <property type="entry name" value="P-loop containing nucleoside triphosphate hydrolases"/>
    <property type="match status" value="1"/>
</dbReference>